<dbReference type="GO" id="GO:0004842">
    <property type="term" value="F:ubiquitin-protein transferase activity"/>
    <property type="evidence" value="ECO:0007669"/>
    <property type="project" value="InterPro"/>
</dbReference>
<dbReference type="InterPro" id="IPR031248">
    <property type="entry name" value="RNF213"/>
</dbReference>
<name>A0A817B042_9BILA</name>
<accession>A0A817B042</accession>
<proteinExistence type="predicted"/>
<dbReference type="PROSITE" id="PS00675">
    <property type="entry name" value="SIGMA54_INTERACT_1"/>
    <property type="match status" value="1"/>
</dbReference>
<feature type="non-terminal residue" evidence="2">
    <location>
        <position position="1"/>
    </location>
</feature>
<dbReference type="InterPro" id="IPR025662">
    <property type="entry name" value="Sigma_54_int_dom_ATP-bd_1"/>
</dbReference>
<dbReference type="EMBL" id="CAJNRG010019243">
    <property type="protein sequence ID" value="CAF2270593.1"/>
    <property type="molecule type" value="Genomic_DNA"/>
</dbReference>
<dbReference type="Proteomes" id="UP000663887">
    <property type="component" value="Unassembled WGS sequence"/>
</dbReference>
<dbReference type="PANTHER" id="PTHR22605:SF1">
    <property type="entry name" value="RZ-TYPE DOMAIN-CONTAINING PROTEIN"/>
    <property type="match status" value="1"/>
</dbReference>
<dbReference type="PANTHER" id="PTHR22605">
    <property type="entry name" value="RZ-TYPE DOMAIN-CONTAINING PROTEIN"/>
    <property type="match status" value="1"/>
</dbReference>
<dbReference type="GO" id="GO:0016887">
    <property type="term" value="F:ATP hydrolysis activity"/>
    <property type="evidence" value="ECO:0007669"/>
    <property type="project" value="InterPro"/>
</dbReference>
<evidence type="ECO:0000313" key="3">
    <source>
        <dbReference type="Proteomes" id="UP000663887"/>
    </source>
</evidence>
<feature type="region of interest" description="Disordered" evidence="1">
    <location>
        <begin position="672"/>
        <end position="693"/>
    </location>
</feature>
<evidence type="ECO:0000256" key="1">
    <source>
        <dbReference type="SAM" id="MobiDB-lite"/>
    </source>
</evidence>
<comment type="caution">
    <text evidence="2">The sequence shown here is derived from an EMBL/GenBank/DDBJ whole genome shotgun (WGS) entry which is preliminary data.</text>
</comment>
<dbReference type="Gene3D" id="3.40.50.300">
    <property type="entry name" value="P-loop containing nucleotide triphosphate hydrolases"/>
    <property type="match status" value="1"/>
</dbReference>
<protein>
    <submittedName>
        <fullName evidence="2">Uncharacterized protein</fullName>
    </submittedName>
</protein>
<dbReference type="InterPro" id="IPR027417">
    <property type="entry name" value="P-loop_NTPase"/>
</dbReference>
<organism evidence="2 3">
    <name type="scientific">Rotaria magnacalcarata</name>
    <dbReference type="NCBI Taxonomy" id="392030"/>
    <lineage>
        <taxon>Eukaryota</taxon>
        <taxon>Metazoa</taxon>
        <taxon>Spiralia</taxon>
        <taxon>Gnathifera</taxon>
        <taxon>Rotifera</taxon>
        <taxon>Eurotatoria</taxon>
        <taxon>Bdelloidea</taxon>
        <taxon>Philodinida</taxon>
        <taxon>Philodinidae</taxon>
        <taxon>Rotaria</taxon>
    </lineage>
</organism>
<evidence type="ECO:0000313" key="2">
    <source>
        <dbReference type="EMBL" id="CAF2270593.1"/>
    </source>
</evidence>
<gene>
    <name evidence="2" type="ORF">XDN619_LOCUS37079</name>
</gene>
<dbReference type="SUPFAM" id="SSF52540">
    <property type="entry name" value="P-loop containing nucleoside triphosphate hydrolases"/>
    <property type="match status" value="1"/>
</dbReference>
<sequence>MFATYFPIVVNQNIQTINLWLSTADTTMLDNALIMMEHLYKTGIVNIRLQRLINEQSHYYIDYSIDKISDQTMRINHTDGKQHAGSENDESIQQEQLKFTLSMDDVDDHRRQLTFCTSDLLDNMVYKTLLLIEQLKLLQMVEKVFFIHVKLEISGHPDFQCTEEHYEIYDLHGHIKSILTNTKDKSDQYIQEQLKEIIFKRTKHFESIYLRLVGSYDQWIENLEKYRYDNKLLTLFSNRQIMIMIILLTKPITNNSVQQKFLEKVFFCKALKNYKENQSKVAAEYLMHYLQSLGMTDCDLSEQNIAHLHERYKIDPGSKTEISLKILSTFLRELYDNGKELFPKNVVATENQQYIITLNSTGQHTDVKQRKNNFDRETYCILLNIFHDRLPADYQILWCSSASEDDIRLFFSRVQLFHTLTFAVIDIDKMHHRLRTFLWEEQDLLTNRDEPHGPIYYFTRELITCRKGLRPFYVTPMHRNPTEAYSQLIRLMHNQNVTLPQIDIVYGTTGIGKTHRIRSKYHENDLACISINDKLNLSSLISTLLSLVPNISSDEPLIYFNISIHAPFDQLNHTLFSLFVCRSLNDIASGLTFSLSLRCKWKYVIEVPYTDTCQTTPIKHFEEILPILSIISPKHLLEVTRENYQLFIGEEEELVARFLKAYENETIDPLAVLNSNDDSEDDEQPAEFDPLTNDDESRQYIYDCLETNVPDLPRNKIFELSFTKFLYRRVQFFTGFYYRYNTSIPNLGSIAMMQMIQEARHLTQANFDSDDYHRIYLVYDPSFALHLLHNDWNAVPPLLKALFRYQDPIKEILSHGKNHFIECLAWLIDINYNVVEAIMKEMMFILTENFTYKLFHIHERKLTKLPLVIEGETGVGKTFLLKFYSSLLNANISHGQLHDNTTPRILERTSVWLSKQIIENILELDSASLAVFLRKIEPRLNDFDDNQNDDDKEEIQPLIPFTEDDEQEPSDRRSVLVDIKRSLQNYQYDYSTLKIIWKTMVTVADRRDKSLSKKLIVALHNFVTSQLIDLPLIEASWQLKTILENTNLPTLEKSIEIFVEFVVRTRVKPVFYRLLLHPGITEEKIAEFMSPICQLASRIPKIELVVFFDEVNTSSCLGSFKEMFMDGTLHGKILPKNIFFTAAINPSISVQINVHSNHHGTVQVHRRDYIVHQLPESLENLKVSYGILDRNTLEDYIKQKIATFTVGSVQDLQTQLPLEQYAQQTLMRSILNAQNFCEKRLGHNSVSQREIQRCFSLIDFFWKLKYDDNNDKPDAMRCIALSLALIYYFRLPTKEDNRQRNDSTTPSREELGELIDRNLPDFVDTVQDELGKFVNTRNFEIPPGVAVNQAICEHIFAIVVSIATRTPLCIIGAPGQSKTLSFQIVLQNLQGSQLSTTSFCRRLPEIDPFFCLGSKYSRSKDIAYVFDRAIQREEQYRQIRIDRRCVVFLDEASLPDENKMILKVLHPYLDECQVSFVAIANKSFDAANANRMICVYRSLPSEIDQQVLAYGCLGLAFNKNLSQTKSHLDNIIIGLCEGYRELLVSKDIPSIFHDRDFIYMLRELRFELPTITSTEDKQTSLNGIKPDAVLRALEDNFNGIDQNQFKSLVKIVFQKIQVKSPNFILPIGRHNQNIYRDVPTILHESMKLLDSKRRRLYGRYKLIIDESEDDSAIHLLLQTAILDSDPNRTAIFRMSDFADDTDNELRNVEILSTIKLCMEIGKTILMVNTGRIHGSLYDVFNQNFSIMATGDTRKIFSKVSIGAKTIDVVVHEDFQCIVHVKRNELHSIPAPFLSRFQKYSLSINDFYRIRLQKLPKNEQEILKYVEKKAQSFLEHFGRQYFYGLNDNTLYSCLLSLIEMKADKEYLLFNVSHHYTQLNIRMKSFIGLNLSDIQQCLLRIVLVKLIQLLSPESIILKLRTFEEKFAEWLSNLYFQEQEHFNIENFLQRLISNSFITMTNNELSSSNQHERKIHRTTKVMIFTRTSSYILSMNQRYKHNFTHNNNRDDKDQTLNVYSKIVEILNL</sequence>
<feature type="compositionally biased region" description="Acidic residues" evidence="1">
    <location>
        <begin position="677"/>
        <end position="686"/>
    </location>
</feature>
<reference evidence="2" key="1">
    <citation type="submission" date="2021-02" db="EMBL/GenBank/DDBJ databases">
        <authorList>
            <person name="Nowell W R."/>
        </authorList>
    </citation>
    <scope>NUCLEOTIDE SEQUENCE</scope>
</reference>